<reference evidence="9" key="2">
    <citation type="submission" date="2020-05" db="UniProtKB">
        <authorList>
            <consortium name="Ensembl"/>
        </authorList>
    </citation>
    <scope>IDENTIFICATION</scope>
</reference>
<dbReference type="FunFam" id="1.25.10.10:FF:000070">
    <property type="entry name" value="armadillo repeat-containing protein 8 isoform X1"/>
    <property type="match status" value="1"/>
</dbReference>
<dbReference type="InterPro" id="IPR011989">
    <property type="entry name" value="ARM-like"/>
</dbReference>
<reference evidence="9" key="1">
    <citation type="journal article" date="2010" name="Science">
        <title>The genome of the Western clawed frog Xenopus tropicalis.</title>
        <authorList>
            <person name="Hellsten U."/>
            <person name="Harland R.M."/>
            <person name="Gilchrist M.J."/>
            <person name="Hendrix D."/>
            <person name="Jurka J."/>
            <person name="Kapitonov V."/>
            <person name="Ovcharenko I."/>
            <person name="Putnam N.H."/>
            <person name="Shu S."/>
            <person name="Taher L."/>
            <person name="Blitz I.L."/>
            <person name="Blumberg B."/>
            <person name="Dichmann D.S."/>
            <person name="Dubchak I."/>
            <person name="Amaya E."/>
            <person name="Detter J.C."/>
            <person name="Fletcher R."/>
            <person name="Gerhard D.S."/>
            <person name="Goodstein D."/>
            <person name="Graves T."/>
            <person name="Grigoriev I.V."/>
            <person name="Grimwood J."/>
            <person name="Kawashima T."/>
            <person name="Lindquist E."/>
            <person name="Lucas S.M."/>
            <person name="Mead P.E."/>
            <person name="Mitros T."/>
            <person name="Ogino H."/>
            <person name="Ohta Y."/>
            <person name="Poliakov A.V."/>
            <person name="Pollet N."/>
            <person name="Robert J."/>
            <person name="Salamov A."/>
            <person name="Sater A.K."/>
            <person name="Schmutz J."/>
            <person name="Terry A."/>
            <person name="Vize P.D."/>
            <person name="Warren W.C."/>
            <person name="Wells D."/>
            <person name="Wills A."/>
            <person name="Wilson R.K."/>
            <person name="Zimmerman L.B."/>
            <person name="Zorn A.M."/>
            <person name="Grainger R."/>
            <person name="Grammer T."/>
            <person name="Khokha M.K."/>
            <person name="Richardson P.M."/>
            <person name="Rokhsar D.S."/>
        </authorList>
    </citation>
    <scope>NUCLEOTIDE SEQUENCE [LARGE SCALE GENOMIC DNA]</scope>
    <source>
        <strain evidence="9">Nigerian</strain>
    </source>
</reference>
<evidence type="ECO:0000256" key="8">
    <source>
        <dbReference type="SAM" id="MobiDB-lite"/>
    </source>
</evidence>
<evidence type="ECO:0000256" key="5">
    <source>
        <dbReference type="ARBA" id="ARBA00022737"/>
    </source>
</evidence>
<evidence type="ECO:0000256" key="3">
    <source>
        <dbReference type="ARBA" id="ARBA00013746"/>
    </source>
</evidence>
<evidence type="ECO:0000256" key="4">
    <source>
        <dbReference type="ARBA" id="ARBA00022490"/>
    </source>
</evidence>
<dbReference type="PANTHER" id="PTHR15651:SF7">
    <property type="entry name" value="ARMADILLO REPEAT-CONTAINING PROTEIN 8"/>
    <property type="match status" value="1"/>
</dbReference>
<dbReference type="SMART" id="SM00185">
    <property type="entry name" value="ARM"/>
    <property type="match status" value="7"/>
</dbReference>
<dbReference type="GO" id="GO:0005737">
    <property type="term" value="C:cytoplasm"/>
    <property type="evidence" value="ECO:0007669"/>
    <property type="project" value="UniProtKB-SubCell"/>
</dbReference>
<name>A0A6I8RNE6_XENTR</name>
<sequence>MCSCEESAVVGGMTKMACVLEPPLRMSVLSEVTASSRHYVDRLFDPDPQKVLQGVIDMKNAVIGNNKQKANLIVLGAVPRLLYLLQQETSSTELKTECAVVLGSLSMGTENNVKSLLDCHIIPALLQGLLSSDLRFIEACLRCLRTVFTSPVTPVELLYTDASVIPHLMLLLSRSVYAQEYICQIFAHCCKGPDHQTILFNHGVVQNIAHLLTSVSYKVRMQALKCFSVLAFDNPQVSMTLANVLVDGELLPQIFVKMLQRDKPIEMQLTAAKCLTYMCRAGSIRTDDNCIVLKTLPCLVRMCSKERLLEVRVEGAETLAYLIEPDVELQRIASITDHLISMLADYFKYPSSVSAITDIKRHQETGQPCIDPEEAEPRGTRDESQCTAPSISHPVSQIQHGCLLTSEELDHDLKHAHELRQAAFKLYASLGANDEDIRKKIIEAEHMMDRIVNGLSETSVKVRLAAVRCLHSLSRSVQQLRTSFQDHAVWKPLMKVLQNAPDDILVVASSTLCNLLLEFSPSKEPILESGAVELLCGLTLSENPALRVNGIWALMHIDQIMSTHGKQIMQAVTFILEGEHNIEVKEQTLCILANIADGTTAKDLIMTNDDILQKIKYYVGHSNLKLQLAAMFCIANLTWNEEEGSQERQDKLREIGIVDILHKLSQSTDPNLCDKAKTALQQYFA</sequence>
<proteinExistence type="predicted"/>
<comment type="subcellular location">
    <subcellularLocation>
        <location evidence="2">Cytoplasm</location>
    </subcellularLocation>
    <subcellularLocation>
        <location evidence="1">Nucleus</location>
    </subcellularLocation>
</comment>
<feature type="compositionally biased region" description="Basic and acidic residues" evidence="8">
    <location>
        <begin position="375"/>
        <end position="384"/>
    </location>
</feature>
<keyword evidence="5" id="KW-0677">Repeat</keyword>
<dbReference type="Gene3D" id="1.25.10.10">
    <property type="entry name" value="Leucine-rich Repeat Variant"/>
    <property type="match status" value="3"/>
</dbReference>
<dbReference type="Bgee" id="ENSXETG00000001081">
    <property type="expression patterns" value="Expressed in skeletal muscle tissue and 16 other cell types or tissues"/>
</dbReference>
<dbReference type="Xenbase" id="XB-GENE-493289">
    <property type="gene designation" value="armc8"/>
</dbReference>
<dbReference type="GO" id="GO:0005634">
    <property type="term" value="C:nucleus"/>
    <property type="evidence" value="ECO:0007669"/>
    <property type="project" value="UniProtKB-SubCell"/>
</dbReference>
<dbReference type="InterPro" id="IPR038739">
    <property type="entry name" value="ARMC8/Vid28"/>
</dbReference>
<dbReference type="Pfam" id="PF00514">
    <property type="entry name" value="Arm"/>
    <property type="match status" value="1"/>
</dbReference>
<evidence type="ECO:0000256" key="6">
    <source>
        <dbReference type="ARBA" id="ARBA00023242"/>
    </source>
</evidence>
<protein>
    <recommendedName>
        <fullName evidence="3">Armadillo repeat-containing protein 8</fullName>
    </recommendedName>
</protein>
<dbReference type="InterPro" id="IPR016024">
    <property type="entry name" value="ARM-type_fold"/>
</dbReference>
<organism evidence="9">
    <name type="scientific">Xenopus tropicalis</name>
    <name type="common">Western clawed frog</name>
    <name type="synonym">Silurana tropicalis</name>
    <dbReference type="NCBI Taxonomy" id="8364"/>
    <lineage>
        <taxon>Eukaryota</taxon>
        <taxon>Metazoa</taxon>
        <taxon>Chordata</taxon>
        <taxon>Craniata</taxon>
        <taxon>Vertebrata</taxon>
        <taxon>Euteleostomi</taxon>
        <taxon>Amphibia</taxon>
        <taxon>Batrachia</taxon>
        <taxon>Anura</taxon>
        <taxon>Pipoidea</taxon>
        <taxon>Pipidae</taxon>
        <taxon>Xenopodinae</taxon>
        <taxon>Xenopus</taxon>
        <taxon>Silurana</taxon>
    </lineage>
</organism>
<dbReference type="GeneTree" id="ENSGT00390000003033"/>
<evidence type="ECO:0000313" key="9">
    <source>
        <dbReference type="Ensembl" id="ENSXETP00000083823"/>
    </source>
</evidence>
<evidence type="ECO:0000256" key="2">
    <source>
        <dbReference type="ARBA" id="ARBA00004496"/>
    </source>
</evidence>
<dbReference type="Ensembl" id="ENSXETT00000075075">
    <property type="protein sequence ID" value="ENSXETP00000083823"/>
    <property type="gene ID" value="ENSXETG00000001081"/>
</dbReference>
<dbReference type="PROSITE" id="PS50176">
    <property type="entry name" value="ARM_REPEAT"/>
    <property type="match status" value="1"/>
</dbReference>
<dbReference type="InterPro" id="IPR000225">
    <property type="entry name" value="Armadillo"/>
</dbReference>
<dbReference type="SUPFAM" id="SSF48371">
    <property type="entry name" value="ARM repeat"/>
    <property type="match status" value="1"/>
</dbReference>
<dbReference type="AlphaFoldDB" id="A0A6I8RNE6"/>
<feature type="region of interest" description="Disordered" evidence="8">
    <location>
        <begin position="364"/>
        <end position="389"/>
    </location>
</feature>
<gene>
    <name evidence="9" type="primary">armc8</name>
</gene>
<accession>A0A6I8RNE6</accession>
<keyword evidence="6" id="KW-0539">Nucleus</keyword>
<dbReference type="PANTHER" id="PTHR15651">
    <property type="entry name" value="ARMADILLO REPEAT-CONTAINING PROTEIN 8"/>
    <property type="match status" value="1"/>
</dbReference>
<feature type="repeat" description="ARM" evidence="7">
    <location>
        <begin position="76"/>
        <end position="112"/>
    </location>
</feature>
<evidence type="ECO:0000256" key="7">
    <source>
        <dbReference type="PROSITE-ProRule" id="PRU00259"/>
    </source>
</evidence>
<keyword evidence="4" id="KW-0963">Cytoplasm</keyword>
<evidence type="ECO:0000256" key="1">
    <source>
        <dbReference type="ARBA" id="ARBA00004123"/>
    </source>
</evidence>